<gene>
    <name evidence="4" type="ORF">IAA63_06555</name>
</gene>
<dbReference type="InterPro" id="IPR011047">
    <property type="entry name" value="Quinoprotein_ADH-like_sf"/>
</dbReference>
<evidence type="ECO:0000313" key="4">
    <source>
        <dbReference type="EMBL" id="HIV12784.1"/>
    </source>
</evidence>
<keyword evidence="2" id="KW-0472">Membrane</keyword>
<dbReference type="SUPFAM" id="SSF50998">
    <property type="entry name" value="Quinoprotein alcohol dehydrogenase-like"/>
    <property type="match status" value="1"/>
</dbReference>
<protein>
    <submittedName>
        <fullName evidence="4">Zinc-ribbon domain-containing protein</fullName>
    </submittedName>
</protein>
<dbReference type="InterPro" id="IPR026870">
    <property type="entry name" value="Zinc_ribbon_dom"/>
</dbReference>
<evidence type="ECO:0000256" key="2">
    <source>
        <dbReference type="SAM" id="Phobius"/>
    </source>
</evidence>
<dbReference type="Gene3D" id="1.25.40.10">
    <property type="entry name" value="Tetratricopeptide repeat domain"/>
    <property type="match status" value="1"/>
</dbReference>
<name>A0A9D1NTN9_9FIRM</name>
<proteinExistence type="predicted"/>
<dbReference type="SUPFAM" id="SSF48452">
    <property type="entry name" value="TPR-like"/>
    <property type="match status" value="1"/>
</dbReference>
<reference evidence="4" key="2">
    <citation type="journal article" date="2021" name="PeerJ">
        <title>Extensive microbial diversity within the chicken gut microbiome revealed by metagenomics and culture.</title>
        <authorList>
            <person name="Gilroy R."/>
            <person name="Ravi A."/>
            <person name="Getino M."/>
            <person name="Pursley I."/>
            <person name="Horton D.L."/>
            <person name="Alikhan N.F."/>
            <person name="Baker D."/>
            <person name="Gharbi K."/>
            <person name="Hall N."/>
            <person name="Watson M."/>
            <person name="Adriaenssens E.M."/>
            <person name="Foster-Nyarko E."/>
            <person name="Jarju S."/>
            <person name="Secka A."/>
            <person name="Antonio M."/>
            <person name="Oren A."/>
            <person name="Chaudhuri R.R."/>
            <person name="La Ragione R."/>
            <person name="Hildebrand F."/>
            <person name="Pallen M.J."/>
        </authorList>
    </citation>
    <scope>NUCLEOTIDE SEQUENCE</scope>
    <source>
        <strain evidence="4">ChiBcec2-4451</strain>
    </source>
</reference>
<dbReference type="PROSITE" id="PS50005">
    <property type="entry name" value="TPR"/>
    <property type="match status" value="1"/>
</dbReference>
<organism evidence="4 5">
    <name type="scientific">Candidatus Pullilachnospira stercoravium</name>
    <dbReference type="NCBI Taxonomy" id="2840913"/>
    <lineage>
        <taxon>Bacteria</taxon>
        <taxon>Bacillati</taxon>
        <taxon>Bacillota</taxon>
        <taxon>Clostridia</taxon>
        <taxon>Lachnospirales</taxon>
        <taxon>Lachnospiraceae</taxon>
        <taxon>Lachnospiraceae incertae sedis</taxon>
        <taxon>Candidatus Pullilachnospira</taxon>
    </lineage>
</organism>
<evidence type="ECO:0000313" key="5">
    <source>
        <dbReference type="Proteomes" id="UP000886723"/>
    </source>
</evidence>
<evidence type="ECO:0000259" key="3">
    <source>
        <dbReference type="Pfam" id="PF13240"/>
    </source>
</evidence>
<accession>A0A9D1NTN9</accession>
<dbReference type="InterPro" id="IPR011990">
    <property type="entry name" value="TPR-like_helical_dom_sf"/>
</dbReference>
<feature type="repeat" description="TPR" evidence="1">
    <location>
        <begin position="149"/>
        <end position="182"/>
    </location>
</feature>
<keyword evidence="2" id="KW-1133">Transmembrane helix</keyword>
<dbReference type="AlphaFoldDB" id="A0A9D1NTN9"/>
<dbReference type="EMBL" id="DVON01000144">
    <property type="protein sequence ID" value="HIV12784.1"/>
    <property type="molecule type" value="Genomic_DNA"/>
</dbReference>
<keyword evidence="2" id="KW-0812">Transmembrane</keyword>
<evidence type="ECO:0000256" key="1">
    <source>
        <dbReference type="PROSITE-ProRule" id="PRU00339"/>
    </source>
</evidence>
<feature type="transmembrane region" description="Helical" evidence="2">
    <location>
        <begin position="45"/>
        <end position="66"/>
    </location>
</feature>
<sequence length="505" mass="56029">MKETEGETMKCSRCGRQADDNDRFCGYCGNELKQQNAKGAPKARWWIWIPLAVVLAAGAAGILFGIRWNSSGARLERALEKEDYETAVEIWNSGSGDGGWEEDTDMLRAELLKIYGKYTSGQEDGGTALEEIGVFKELQDNGMADLAAAAEMLVSGDEDMQNGQYQNALEYYRGALACDPELEQAARGLEEAENACRDAAIGNAEACMQNEDYEGALEEIRSALLVLENDETLTAKEEEINACYQEYKKQSSIAAVEFQREYTEDYREYAVITGENGQGDVVWSLSTGKYIATELDAVSEIGIRENVYYYVEGGTFVALNLEDGTTLWENSDFMGFSPSWAFGENGEIYLCGYYGPDFYAVDEGGNTLAKIQQFNEAYYWASGIRCEDGQAAVTMSGSPYGKEIEIRVDLSDYSYTLPAASEISGQGKEMSLEQICRAVEDHYNQENNTDIYVVFEEECSETDLGFQLILRSQGGSSANKLVGIVEVRTDTGMVRDEWGGEWPLY</sequence>
<comment type="caution">
    <text evidence="4">The sequence shown here is derived from an EMBL/GenBank/DDBJ whole genome shotgun (WGS) entry which is preliminary data.</text>
</comment>
<feature type="domain" description="Zinc-ribbon" evidence="3">
    <location>
        <begin position="10"/>
        <end position="32"/>
    </location>
</feature>
<keyword evidence="1" id="KW-0802">TPR repeat</keyword>
<dbReference type="InterPro" id="IPR019734">
    <property type="entry name" value="TPR_rpt"/>
</dbReference>
<reference evidence="4" key="1">
    <citation type="submission" date="2020-10" db="EMBL/GenBank/DDBJ databases">
        <authorList>
            <person name="Gilroy R."/>
        </authorList>
    </citation>
    <scope>NUCLEOTIDE SEQUENCE</scope>
    <source>
        <strain evidence="4">ChiBcec2-4451</strain>
    </source>
</reference>
<dbReference type="Proteomes" id="UP000886723">
    <property type="component" value="Unassembled WGS sequence"/>
</dbReference>
<dbReference type="Pfam" id="PF13240">
    <property type="entry name" value="Zn_Ribbon_1"/>
    <property type="match status" value="1"/>
</dbReference>